<evidence type="ECO:0000256" key="1">
    <source>
        <dbReference type="SAM" id="Phobius"/>
    </source>
</evidence>
<keyword evidence="3" id="KW-1185">Reference proteome</keyword>
<dbReference type="AlphaFoldDB" id="A0A4D6H9R3"/>
<dbReference type="KEGG" id="hsn:DV733_05890"/>
<keyword evidence="1" id="KW-0812">Transmembrane</keyword>
<dbReference type="InterPro" id="IPR055970">
    <property type="entry name" value="DUF7548"/>
</dbReference>
<name>A0A4D6H9R3_9EURY</name>
<feature type="transmembrane region" description="Helical" evidence="1">
    <location>
        <begin position="46"/>
        <end position="63"/>
    </location>
</feature>
<reference evidence="2 3" key="1">
    <citation type="journal article" date="2019" name="Nat. Commun.">
        <title>A new type of DNA phosphorothioation-based antiviral system in archaea.</title>
        <authorList>
            <person name="Xiong L."/>
            <person name="Liu S."/>
            <person name="Chen S."/>
            <person name="Xiao Y."/>
            <person name="Zhu B."/>
            <person name="Gao Y."/>
            <person name="Zhang Y."/>
            <person name="Chen B."/>
            <person name="Luo J."/>
            <person name="Deng Z."/>
            <person name="Chen X."/>
            <person name="Wang L."/>
            <person name="Chen S."/>
        </authorList>
    </citation>
    <scope>NUCLEOTIDE SEQUENCE [LARGE SCALE GENOMIC DNA]</scope>
    <source>
        <strain evidence="2 3">CBA1105</strain>
    </source>
</reference>
<accession>A0A4D6H9R3</accession>
<dbReference type="Pfam" id="PF24416">
    <property type="entry name" value="DUF7548"/>
    <property type="match status" value="1"/>
</dbReference>
<feature type="transmembrane region" description="Helical" evidence="1">
    <location>
        <begin position="72"/>
        <end position="95"/>
    </location>
</feature>
<keyword evidence="1" id="KW-0472">Membrane</keyword>
<evidence type="ECO:0000313" key="2">
    <source>
        <dbReference type="EMBL" id="QCC50804.1"/>
    </source>
</evidence>
<keyword evidence="1" id="KW-1133">Transmembrane helix</keyword>
<evidence type="ECO:0000313" key="3">
    <source>
        <dbReference type="Proteomes" id="UP000296706"/>
    </source>
</evidence>
<gene>
    <name evidence="2" type="ORF">DV733_05890</name>
</gene>
<proteinExistence type="predicted"/>
<dbReference type="OrthoDB" id="214866at2157"/>
<feature type="transmembrane region" description="Helical" evidence="1">
    <location>
        <begin position="107"/>
        <end position="126"/>
    </location>
</feature>
<dbReference type="EMBL" id="CP031310">
    <property type="protein sequence ID" value="QCC50804.1"/>
    <property type="molecule type" value="Genomic_DNA"/>
</dbReference>
<dbReference type="GeneID" id="39847376"/>
<dbReference type="RefSeq" id="WP_049995637.1">
    <property type="nucleotide sequence ID" value="NZ_CP031310.1"/>
</dbReference>
<organism evidence="2 3">
    <name type="scientific">Halapricum salinum</name>
    <dbReference type="NCBI Taxonomy" id="1457250"/>
    <lineage>
        <taxon>Archaea</taxon>
        <taxon>Methanobacteriati</taxon>
        <taxon>Methanobacteriota</taxon>
        <taxon>Stenosarchaea group</taxon>
        <taxon>Halobacteria</taxon>
        <taxon>Halobacteriales</taxon>
        <taxon>Haloarculaceae</taxon>
        <taxon>Halapricum</taxon>
    </lineage>
</organism>
<sequence>MERSRRIAPLVGIVACLLVLGVLAVPYALADAATVRLYYDSGMLHPLVAGLLATVSIIVFAAGRQERTDPELAAGVTLTFGLFTVFLALAWALTVRVDVAGPELAEHRWALVAVALGVPGAAAWYARSLGLL</sequence>
<protein>
    <submittedName>
        <fullName evidence="2">Uncharacterized protein</fullName>
    </submittedName>
</protein>
<dbReference type="Proteomes" id="UP000296706">
    <property type="component" value="Chromosome"/>
</dbReference>